<dbReference type="PANTHER" id="PTHR36234:SF5">
    <property type="entry name" value="LYSYL ENDOPEPTIDASE"/>
    <property type="match status" value="1"/>
</dbReference>
<protein>
    <submittedName>
        <fullName evidence="3">Trypsin-like peptidase domain-containing protein</fullName>
    </submittedName>
</protein>
<evidence type="ECO:0000313" key="3">
    <source>
        <dbReference type="EMBL" id="MBD8525680.1"/>
    </source>
</evidence>
<proteinExistence type="predicted"/>
<dbReference type="SUPFAM" id="SSF50494">
    <property type="entry name" value="Trypsin-like serine proteases"/>
    <property type="match status" value="1"/>
</dbReference>
<comment type="caution">
    <text evidence="3">The sequence shown here is derived from an EMBL/GenBank/DDBJ whole genome shotgun (WGS) entry which is preliminary data.</text>
</comment>
<evidence type="ECO:0000256" key="2">
    <source>
        <dbReference type="SAM" id="SignalP"/>
    </source>
</evidence>
<feature type="signal peptide" evidence="2">
    <location>
        <begin position="1"/>
        <end position="24"/>
    </location>
</feature>
<dbReference type="Gene3D" id="2.40.10.10">
    <property type="entry name" value="Trypsin-like serine proteases"/>
    <property type="match status" value="2"/>
</dbReference>
<feature type="region of interest" description="Disordered" evidence="1">
    <location>
        <begin position="503"/>
        <end position="522"/>
    </location>
</feature>
<dbReference type="InterPro" id="IPR043504">
    <property type="entry name" value="Peptidase_S1_PA_chymotrypsin"/>
</dbReference>
<evidence type="ECO:0000313" key="4">
    <source>
        <dbReference type="Proteomes" id="UP000613768"/>
    </source>
</evidence>
<gene>
    <name evidence="3" type="ORF">IFO71_07985</name>
</gene>
<keyword evidence="4" id="KW-1185">Reference proteome</keyword>
<keyword evidence="2" id="KW-0732">Signal</keyword>
<dbReference type="EMBL" id="JACYTR010000011">
    <property type="protein sequence ID" value="MBD8525680.1"/>
    <property type="molecule type" value="Genomic_DNA"/>
</dbReference>
<dbReference type="Proteomes" id="UP000613768">
    <property type="component" value="Unassembled WGS sequence"/>
</dbReference>
<dbReference type="InterPro" id="IPR009003">
    <property type="entry name" value="Peptidase_S1_PA"/>
</dbReference>
<dbReference type="Pfam" id="PF13365">
    <property type="entry name" value="Trypsin_2"/>
    <property type="match status" value="1"/>
</dbReference>
<organism evidence="3 4">
    <name type="scientific">Pseudomarimonas arenosa</name>
    <dbReference type="NCBI Taxonomy" id="2774145"/>
    <lineage>
        <taxon>Bacteria</taxon>
        <taxon>Pseudomonadati</taxon>
        <taxon>Pseudomonadota</taxon>
        <taxon>Gammaproteobacteria</taxon>
        <taxon>Lysobacterales</taxon>
        <taxon>Lysobacteraceae</taxon>
        <taxon>Pseudomarimonas</taxon>
    </lineage>
</organism>
<dbReference type="AlphaFoldDB" id="A0AAW3ZJP6"/>
<evidence type="ECO:0000256" key="1">
    <source>
        <dbReference type="SAM" id="MobiDB-lite"/>
    </source>
</evidence>
<accession>A0AAW3ZJP6</accession>
<dbReference type="RefSeq" id="WP_192029026.1">
    <property type="nucleotide sequence ID" value="NZ_JACYTR010000011.1"/>
</dbReference>
<feature type="chain" id="PRO_5043453219" evidence="2">
    <location>
        <begin position="25"/>
        <end position="594"/>
    </location>
</feature>
<reference evidence="3 4" key="1">
    <citation type="submission" date="2020-09" db="EMBL/GenBank/DDBJ databases">
        <title>Pseudoxanthomonas sp. CAU 1598 isolated from sand of Yaerae Beach.</title>
        <authorList>
            <person name="Kim W."/>
        </authorList>
    </citation>
    <scope>NUCLEOTIDE SEQUENCE [LARGE SCALE GENOMIC DNA]</scope>
    <source>
        <strain evidence="3 4">CAU 1598</strain>
    </source>
</reference>
<name>A0AAW3ZJP6_9GAMM</name>
<dbReference type="PANTHER" id="PTHR36234">
    <property type="entry name" value="LYSYL ENDOPEPTIDASE"/>
    <property type="match status" value="1"/>
</dbReference>
<sequence>MRSVFTRGMVLAGMIAFSSSASMAGSESSAKPDADGTHAQMSGYRLPAAKTRQQAFATMGELHAWLNGLTLGIEKGGGIELPLRGTERKMLGLDCDDCAPLQADERRHLVGIAQPINLRVDFAEISWAKRDAEKTLADGQLRRLASGDWVWRLRLSSPGAAGLRVALSEVDLPRHAALYVYNSRGEAFGPYVGRGAKGSGQWVTNMLSGDELFLQLVMRTPAKGEFAPRFRIDDLGHISARFELARQLNATYSAGKLHCTQGIDNAGCVENAECFNNNDFGALSDARNAVGAMLFRSGGGYYICSGGLIANAANAPLFLTANHCISKGNEANSLEVYWNHTTSCGTRQCAGAWEVQGRATEVGAAILASGRSGDFTLLQLNSTLPQGAFAMGWNSTPVANAGNTQLFRVSHPQGAPQAFSIQTVNTTAGTCGTLPRGNYIYSTDQLGATEGGSSGSPVMNAAGEIVGQLYGACGSNLNDVCDAGSNRTVDGAFANYFSSVEQHLTGGSEPPPPGGGFSLTASGSKDKGKWVGNLAWSGSSASQIDVYREGAKIATVANSGGFVDVTDFRGGGSLTYQVCAAGTSTCSNESTASF</sequence>